<proteinExistence type="predicted"/>
<dbReference type="PROSITE" id="PS51257">
    <property type="entry name" value="PROKAR_LIPOPROTEIN"/>
    <property type="match status" value="1"/>
</dbReference>
<evidence type="ECO:0008006" key="4">
    <source>
        <dbReference type="Google" id="ProtNLM"/>
    </source>
</evidence>
<feature type="chain" id="PRO_5032960247" description="Ig-like domain-containing protein" evidence="1">
    <location>
        <begin position="24"/>
        <end position="459"/>
    </location>
</feature>
<evidence type="ECO:0000313" key="2">
    <source>
        <dbReference type="EMBL" id="NMM47750.1"/>
    </source>
</evidence>
<comment type="caution">
    <text evidence="2">The sequence shown here is derived from an EMBL/GenBank/DDBJ whole genome shotgun (WGS) entry which is preliminary data.</text>
</comment>
<evidence type="ECO:0000313" key="3">
    <source>
        <dbReference type="Proteomes" id="UP000559010"/>
    </source>
</evidence>
<name>A0A848IZM9_9BACT</name>
<dbReference type="Proteomes" id="UP000559010">
    <property type="component" value="Unassembled WGS sequence"/>
</dbReference>
<dbReference type="AlphaFoldDB" id="A0A848IZM9"/>
<dbReference type="RefSeq" id="WP_169678588.1">
    <property type="nucleotide sequence ID" value="NZ_JABBNU010000003.1"/>
</dbReference>
<sequence length="459" mass="50486">MTIFKRYFLLLSLALGFSLFFSCQEKEVLKQQLCDGSEYKVSYVSFTYISVTEFTYYVYAPENKTIFDKDITVKYYVQGSSTPNRKMIIPAGTSSPAQFHNFQTINGDHPKNINIVTSDCPEGIEKPEEEIINEDENPDCTKKVSIKIKKCEDQVFLDWTTNLSSSVILNVYGKNILITQDHGLSYNISDLSINDSIPTLLDSDACLYTIRKSCTGTTGILSISEMIEGGQELIISVTDPDLNSDESSVESVTVEVNSSLGEKELVVLTETSESSNEFSGVLLTTLGSEAGTDNDNNLNIENGTIITVTYQDEKNGNDVSVANEKTVVASGDTAPNNYSVVYAGNTYFLEADSYNIFDFQEPHSILFSIDDGLNTFFLSIEIYYQGTELTSGTYVVGGQDQGVNTETSGVNVGTDPSNYKSFTGGTVVVTVQQDGYLLEMNLEEGNNTLVGSYFVSTIR</sequence>
<evidence type="ECO:0000256" key="1">
    <source>
        <dbReference type="SAM" id="SignalP"/>
    </source>
</evidence>
<keyword evidence="3" id="KW-1185">Reference proteome</keyword>
<gene>
    <name evidence="2" type="ORF">HH304_05010</name>
</gene>
<keyword evidence="1" id="KW-0732">Signal</keyword>
<accession>A0A848IZM9</accession>
<reference evidence="2 3" key="1">
    <citation type="submission" date="2020-04" db="EMBL/GenBank/DDBJ databases">
        <title>Flammeovirgaceae bacterium KN852 isolated from deep sea.</title>
        <authorList>
            <person name="Zhang D.-C."/>
        </authorList>
    </citation>
    <scope>NUCLEOTIDE SEQUENCE [LARGE SCALE GENOMIC DNA]</scope>
    <source>
        <strain evidence="2 3">KN852</strain>
    </source>
</reference>
<dbReference type="EMBL" id="JABBNU010000003">
    <property type="protein sequence ID" value="NMM47750.1"/>
    <property type="molecule type" value="Genomic_DNA"/>
</dbReference>
<organism evidence="2 3">
    <name type="scientific">Marinigracilibium pacificum</name>
    <dbReference type="NCBI Taxonomy" id="2729599"/>
    <lineage>
        <taxon>Bacteria</taxon>
        <taxon>Pseudomonadati</taxon>
        <taxon>Bacteroidota</taxon>
        <taxon>Cytophagia</taxon>
        <taxon>Cytophagales</taxon>
        <taxon>Flammeovirgaceae</taxon>
        <taxon>Marinigracilibium</taxon>
    </lineage>
</organism>
<feature type="signal peptide" evidence="1">
    <location>
        <begin position="1"/>
        <end position="23"/>
    </location>
</feature>
<protein>
    <recommendedName>
        <fullName evidence="4">Ig-like domain-containing protein</fullName>
    </recommendedName>
</protein>